<evidence type="ECO:0000256" key="5">
    <source>
        <dbReference type="ARBA" id="ARBA00023288"/>
    </source>
</evidence>
<dbReference type="InterPro" id="IPR006059">
    <property type="entry name" value="SBP"/>
</dbReference>
<accession>A0A3N6M5L7</accession>
<evidence type="ECO:0000256" key="1">
    <source>
        <dbReference type="ARBA" id="ARBA00022475"/>
    </source>
</evidence>
<protein>
    <submittedName>
        <fullName evidence="6">Extracellular solute-binding protein</fullName>
    </submittedName>
</protein>
<dbReference type="Proteomes" id="UP000273828">
    <property type="component" value="Unassembled WGS sequence"/>
</dbReference>
<evidence type="ECO:0000256" key="4">
    <source>
        <dbReference type="ARBA" id="ARBA00023139"/>
    </source>
</evidence>
<keyword evidence="5" id="KW-0449">Lipoprotein</keyword>
<name>A0A3N6M5L7_9EURY</name>
<keyword evidence="2" id="KW-0732">Signal</keyword>
<keyword evidence="7" id="KW-1185">Reference proteome</keyword>
<sequence>MLQVDMRDDASPHRVDSVKRRKVLKTVGGTSVALSIAGCAGDEEPDVGNGNGNGVDDVDADTGDIDPDEWADLEGQEVHILTQESSEDYQRYWQELAERFNAATGAYVRMEYTGFGMGLNERIAELVQAEDPPELSHLGHPDAATYGDLGQLADHSEVVDHWEDRWGDIPDGARFTVDGNDVFLPMLTNPYTNWYRDDVFDEVPDTWDSQLAMAEEHDEGQGGTRGAAFTMVTGDTNTTQTGFISYAWSAGAQFFGRDGSDAIDPVFDSEYLDETAETLEFMDQLYEFSDDNLDMTGGDINQAIGNELSYQVGWVGSRPKFYGEGTDFSGEIRPCVWPGKDGNHTPWGHVQGYASFEGADNEAAMEFLRFWAEPENFIGFYFADPIHNAPVIEEIRDSEEYQAELDALPDNWNVPEDLPFDHIDITNELPAETEPPNEHTGTIYDSQILLEMVRDVLVDNEDPETAASQRADEIRDLIQ</sequence>
<reference evidence="6 7" key="1">
    <citation type="submission" date="2018-10" db="EMBL/GenBank/DDBJ databases">
        <title>Natrarchaeobius chitinivorans gen. nov., sp. nov., and Natrarchaeobius haloalkaliphilus sp. nov., alkaliphilic, chitin-utilizing haloarchaea from hypersaline alkaline lakes.</title>
        <authorList>
            <person name="Sorokin D.Y."/>
            <person name="Elcheninov A.G."/>
            <person name="Kostrikina N.A."/>
            <person name="Bale N.J."/>
            <person name="Sinninghe Damste J.S."/>
            <person name="Khijniak T.V."/>
            <person name="Kublanov I.V."/>
            <person name="Toshchakov S.V."/>
        </authorList>
    </citation>
    <scope>NUCLEOTIDE SEQUENCE [LARGE SCALE GENOMIC DNA]</scope>
    <source>
        <strain evidence="6 7">AArcht-Sl</strain>
    </source>
</reference>
<evidence type="ECO:0000256" key="2">
    <source>
        <dbReference type="ARBA" id="ARBA00022729"/>
    </source>
</evidence>
<keyword evidence="1" id="KW-1003">Cell membrane</keyword>
<proteinExistence type="predicted"/>
<organism evidence="6 7">
    <name type="scientific">Natrarchaeobius halalkaliphilus</name>
    <dbReference type="NCBI Taxonomy" id="1679091"/>
    <lineage>
        <taxon>Archaea</taxon>
        <taxon>Methanobacteriati</taxon>
        <taxon>Methanobacteriota</taxon>
        <taxon>Stenosarchaea group</taxon>
        <taxon>Halobacteria</taxon>
        <taxon>Halobacteriales</taxon>
        <taxon>Natrialbaceae</taxon>
        <taxon>Natrarchaeobius</taxon>
    </lineage>
</organism>
<dbReference type="PANTHER" id="PTHR43649">
    <property type="entry name" value="ARABINOSE-BINDING PROTEIN-RELATED"/>
    <property type="match status" value="1"/>
</dbReference>
<comment type="caution">
    <text evidence="6">The sequence shown here is derived from an EMBL/GenBank/DDBJ whole genome shotgun (WGS) entry which is preliminary data.</text>
</comment>
<gene>
    <name evidence="6" type="ORF">EA462_14405</name>
</gene>
<dbReference type="PANTHER" id="PTHR43649:SF33">
    <property type="entry name" value="POLYGALACTURONAN_RHAMNOGALACTURONAN-BINDING PROTEIN YTCQ"/>
    <property type="match status" value="1"/>
</dbReference>
<evidence type="ECO:0000313" key="7">
    <source>
        <dbReference type="Proteomes" id="UP000273828"/>
    </source>
</evidence>
<dbReference type="SUPFAM" id="SSF53850">
    <property type="entry name" value="Periplasmic binding protein-like II"/>
    <property type="match status" value="1"/>
</dbReference>
<dbReference type="Gene3D" id="3.40.190.10">
    <property type="entry name" value="Periplasmic binding protein-like II"/>
    <property type="match status" value="1"/>
</dbReference>
<keyword evidence="3" id="KW-0472">Membrane</keyword>
<evidence type="ECO:0000256" key="3">
    <source>
        <dbReference type="ARBA" id="ARBA00023136"/>
    </source>
</evidence>
<dbReference type="InterPro" id="IPR050490">
    <property type="entry name" value="Bact_solute-bd_prot1"/>
</dbReference>
<evidence type="ECO:0000313" key="6">
    <source>
        <dbReference type="EMBL" id="RQG88039.1"/>
    </source>
</evidence>
<dbReference type="AlphaFoldDB" id="A0A3N6M5L7"/>
<dbReference type="EMBL" id="REFY01000005">
    <property type="protein sequence ID" value="RQG88039.1"/>
    <property type="molecule type" value="Genomic_DNA"/>
</dbReference>
<keyword evidence="4" id="KW-0564">Palmitate</keyword>
<dbReference type="Pfam" id="PF13416">
    <property type="entry name" value="SBP_bac_8"/>
    <property type="match status" value="1"/>
</dbReference>